<dbReference type="InterPro" id="IPR011009">
    <property type="entry name" value="Kinase-like_dom_sf"/>
</dbReference>
<dbReference type="InterPro" id="IPR000719">
    <property type="entry name" value="Prot_kinase_dom"/>
</dbReference>
<proteinExistence type="predicted"/>
<dbReference type="EnsemblMetazoa" id="G20271.1">
    <property type="protein sequence ID" value="G20271.1:cds"/>
    <property type="gene ID" value="G20271"/>
</dbReference>
<reference evidence="2" key="1">
    <citation type="submission" date="2022-08" db="UniProtKB">
        <authorList>
            <consortium name="EnsemblMetazoa"/>
        </authorList>
    </citation>
    <scope>IDENTIFICATION</scope>
    <source>
        <strain evidence="2">05x7-T-G4-1.051#20</strain>
    </source>
</reference>
<dbReference type="PANTHER" id="PTHR24416:SF611">
    <property type="entry name" value="TYROSINE-PROTEIN KINASE TRANSMEMBRANE RECEPTOR ROR"/>
    <property type="match status" value="1"/>
</dbReference>
<dbReference type="PRINTS" id="PR00109">
    <property type="entry name" value="TYRKINASE"/>
</dbReference>
<dbReference type="Proteomes" id="UP000005408">
    <property type="component" value="Unassembled WGS sequence"/>
</dbReference>
<accession>A0A8W8JS63</accession>
<protein>
    <recommendedName>
        <fullName evidence="1">Protein kinase domain-containing protein</fullName>
    </recommendedName>
</protein>
<name>A0A8W8JS63_MAGGI</name>
<dbReference type="AlphaFoldDB" id="A0A8W8JS63"/>
<dbReference type="GO" id="GO:0043235">
    <property type="term" value="C:receptor complex"/>
    <property type="evidence" value="ECO:0007669"/>
    <property type="project" value="TreeGrafter"/>
</dbReference>
<dbReference type="FunFam" id="1.10.510.10:FF:001927">
    <property type="entry name" value="Receptor protein-tyrosine kinase"/>
    <property type="match status" value="1"/>
</dbReference>
<dbReference type="InterPro" id="IPR050122">
    <property type="entry name" value="RTK"/>
</dbReference>
<dbReference type="GO" id="GO:0007169">
    <property type="term" value="P:cell surface receptor protein tyrosine kinase signaling pathway"/>
    <property type="evidence" value="ECO:0007669"/>
    <property type="project" value="TreeGrafter"/>
</dbReference>
<organism evidence="2 3">
    <name type="scientific">Magallana gigas</name>
    <name type="common">Pacific oyster</name>
    <name type="synonym">Crassostrea gigas</name>
    <dbReference type="NCBI Taxonomy" id="29159"/>
    <lineage>
        <taxon>Eukaryota</taxon>
        <taxon>Metazoa</taxon>
        <taxon>Spiralia</taxon>
        <taxon>Lophotrochozoa</taxon>
        <taxon>Mollusca</taxon>
        <taxon>Bivalvia</taxon>
        <taxon>Autobranchia</taxon>
        <taxon>Pteriomorphia</taxon>
        <taxon>Ostreida</taxon>
        <taxon>Ostreoidea</taxon>
        <taxon>Ostreidae</taxon>
        <taxon>Magallana</taxon>
    </lineage>
</organism>
<dbReference type="PANTHER" id="PTHR24416">
    <property type="entry name" value="TYROSINE-PROTEIN KINASE RECEPTOR"/>
    <property type="match status" value="1"/>
</dbReference>
<dbReference type="GO" id="GO:0005886">
    <property type="term" value="C:plasma membrane"/>
    <property type="evidence" value="ECO:0007669"/>
    <property type="project" value="TreeGrafter"/>
</dbReference>
<evidence type="ECO:0000313" key="3">
    <source>
        <dbReference type="Proteomes" id="UP000005408"/>
    </source>
</evidence>
<feature type="domain" description="Protein kinase" evidence="1">
    <location>
        <begin position="1"/>
        <end position="236"/>
    </location>
</feature>
<keyword evidence="3" id="KW-1185">Reference proteome</keyword>
<evidence type="ECO:0000259" key="1">
    <source>
        <dbReference type="PROSITE" id="PS50011"/>
    </source>
</evidence>
<dbReference type="Gene3D" id="1.10.510.10">
    <property type="entry name" value="Transferase(Phosphotransferase) domain 1"/>
    <property type="match status" value="1"/>
</dbReference>
<sequence>MDHEPTLVELIEHLQCTEEQIFSNGTRIKLRFTIDRSHYQLDYDKIALGQKIETNNNGLDLHKGKFGDQASIVIHGKERENQIFINVELLRHLVHPNIVRLKGDLAARNCLVTDGGFVKICGFSMTERGEVYSYDWSETLPIKWTAPEAFISGNFILLSDVWSFGILMWEIFSSGTVPYLGMSSDETQEKVTEGYRMEAPKNTPKACYNIMMNCWEERPAYRSHFEDLVIKLRQLL</sequence>
<dbReference type="InterPro" id="IPR001245">
    <property type="entry name" value="Ser-Thr/Tyr_kinase_cat_dom"/>
</dbReference>
<evidence type="ECO:0000313" key="2">
    <source>
        <dbReference type="EnsemblMetazoa" id="G20271.1:cds"/>
    </source>
</evidence>
<dbReference type="Pfam" id="PF07714">
    <property type="entry name" value="PK_Tyr_Ser-Thr"/>
    <property type="match status" value="1"/>
</dbReference>
<dbReference type="GO" id="GO:0004714">
    <property type="term" value="F:transmembrane receptor protein tyrosine kinase activity"/>
    <property type="evidence" value="ECO:0007669"/>
    <property type="project" value="TreeGrafter"/>
</dbReference>
<dbReference type="PROSITE" id="PS50011">
    <property type="entry name" value="PROTEIN_KINASE_DOM"/>
    <property type="match status" value="1"/>
</dbReference>
<dbReference type="GO" id="GO:0005524">
    <property type="term" value="F:ATP binding"/>
    <property type="evidence" value="ECO:0007669"/>
    <property type="project" value="InterPro"/>
</dbReference>
<dbReference type="SUPFAM" id="SSF56112">
    <property type="entry name" value="Protein kinase-like (PK-like)"/>
    <property type="match status" value="1"/>
</dbReference>